<evidence type="ECO:0000256" key="4">
    <source>
        <dbReference type="ARBA" id="ARBA00022679"/>
    </source>
</evidence>
<dbReference type="InterPro" id="IPR039657">
    <property type="entry name" value="Dimethylallyltransferase"/>
</dbReference>
<dbReference type="GO" id="GO:0005524">
    <property type="term" value="F:ATP binding"/>
    <property type="evidence" value="ECO:0007669"/>
    <property type="project" value="UniProtKB-UniRule"/>
</dbReference>
<dbReference type="EMBL" id="QCZG01000002">
    <property type="protein sequence ID" value="PWA13293.1"/>
    <property type="molecule type" value="Genomic_DNA"/>
</dbReference>
<dbReference type="GO" id="GO:0006400">
    <property type="term" value="P:tRNA modification"/>
    <property type="evidence" value="ECO:0007669"/>
    <property type="project" value="TreeGrafter"/>
</dbReference>
<comment type="subunit">
    <text evidence="10">Monomer.</text>
</comment>
<evidence type="ECO:0000256" key="9">
    <source>
        <dbReference type="ARBA" id="ARBA00049563"/>
    </source>
</evidence>
<evidence type="ECO:0000256" key="1">
    <source>
        <dbReference type="ARBA" id="ARBA00001946"/>
    </source>
</evidence>
<proteinExistence type="inferred from homology"/>
<evidence type="ECO:0000259" key="11">
    <source>
        <dbReference type="PROSITE" id="PS50052"/>
    </source>
</evidence>
<sequence length="315" mass="36767">MKQLKRERLLVIVGPTAVGKTEISIELAKRFDGEIISGDSMQIYRGLDIGTAKITQDEMQGIPHHMIDIKEPTETFSVSEFQEQARRFISEISRKGRLPILVGGTGLYVQAITHDYQFTDIGSDDMFRKEMEEFADKYGNEALHEKLKTKDPESYKRIHPNNRRRVIRALEVIENTGEPITANKETSLAIYDAIFIGLTMDREKLYERINRRVDHMVEKGLIEEAYHLYKKGIRNSQAAQAIGYKELFQYFDGDLSKDEAIELLKQNSRKYAKRQFTWFKNKMQIDWFDMSDHPNKKKYEIIEYVAGKLNRIENQ</sequence>
<feature type="binding site" evidence="10">
    <location>
        <begin position="16"/>
        <end position="21"/>
    </location>
    <ligand>
        <name>substrate</name>
    </ligand>
</feature>
<comment type="similarity">
    <text evidence="3 10">Belongs to the IPP transferase family.</text>
</comment>
<comment type="caution">
    <text evidence="10">Lacks conserved residue(s) required for the propagation of feature annotation.</text>
</comment>
<evidence type="ECO:0000256" key="2">
    <source>
        <dbReference type="ARBA" id="ARBA00003213"/>
    </source>
</evidence>
<keyword evidence="13" id="KW-1185">Reference proteome</keyword>
<evidence type="ECO:0000313" key="13">
    <source>
        <dbReference type="Proteomes" id="UP000245998"/>
    </source>
</evidence>
<dbReference type="EC" id="2.5.1.75" evidence="10"/>
<dbReference type="InterPro" id="IPR008144">
    <property type="entry name" value="Guanylate_kin-like_dom"/>
</dbReference>
<feature type="site" description="Interaction with substrate tRNA" evidence="10">
    <location>
        <position position="128"/>
    </location>
</feature>
<keyword evidence="7 10" id="KW-0067">ATP-binding</keyword>
<dbReference type="AlphaFoldDB" id="A0A2U1K871"/>
<dbReference type="RefSeq" id="WP_116553254.1">
    <property type="nucleotide sequence ID" value="NZ_QCZG01000002.1"/>
</dbReference>
<evidence type="ECO:0000256" key="3">
    <source>
        <dbReference type="ARBA" id="ARBA00005842"/>
    </source>
</evidence>
<feature type="site" description="Interaction with substrate tRNA" evidence="10">
    <location>
        <position position="105"/>
    </location>
</feature>
<evidence type="ECO:0000313" key="12">
    <source>
        <dbReference type="EMBL" id="PWA13293.1"/>
    </source>
</evidence>
<keyword evidence="6 10" id="KW-0547">Nucleotide-binding</keyword>
<dbReference type="HAMAP" id="MF_00185">
    <property type="entry name" value="IPP_trans"/>
    <property type="match status" value="1"/>
</dbReference>
<feature type="domain" description="Guanylate kinase-like" evidence="11">
    <location>
        <begin position="7"/>
        <end position="214"/>
    </location>
</feature>
<comment type="caution">
    <text evidence="12">The sequence shown here is derived from an EMBL/GenBank/DDBJ whole genome shotgun (WGS) entry which is preliminary data.</text>
</comment>
<keyword evidence="5 10" id="KW-0819">tRNA processing</keyword>
<comment type="function">
    <text evidence="2 10">Catalyzes the transfer of a dimethylallyl group onto the adenine at position 37 in tRNAs that read codons beginning with uridine, leading to the formation of N6-(dimethylallyl)adenosine (i(6)A).</text>
</comment>
<organism evidence="12 13">
    <name type="scientific">Pueribacillus theae</name>
    <dbReference type="NCBI Taxonomy" id="2171751"/>
    <lineage>
        <taxon>Bacteria</taxon>
        <taxon>Bacillati</taxon>
        <taxon>Bacillota</taxon>
        <taxon>Bacilli</taxon>
        <taxon>Bacillales</taxon>
        <taxon>Bacillaceae</taxon>
        <taxon>Pueribacillus</taxon>
    </lineage>
</organism>
<evidence type="ECO:0000256" key="7">
    <source>
        <dbReference type="ARBA" id="ARBA00022840"/>
    </source>
</evidence>
<comment type="cofactor">
    <cofactor evidence="1 10">
        <name>Mg(2+)</name>
        <dbReference type="ChEBI" id="CHEBI:18420"/>
    </cofactor>
</comment>
<evidence type="ECO:0000256" key="5">
    <source>
        <dbReference type="ARBA" id="ARBA00022694"/>
    </source>
</evidence>
<dbReference type="OrthoDB" id="9776390at2"/>
<evidence type="ECO:0000256" key="6">
    <source>
        <dbReference type="ARBA" id="ARBA00022741"/>
    </source>
</evidence>
<dbReference type="Gene3D" id="1.10.20.140">
    <property type="match status" value="1"/>
</dbReference>
<dbReference type="SUPFAM" id="SSF52540">
    <property type="entry name" value="P-loop containing nucleoside triphosphate hydrolases"/>
    <property type="match status" value="2"/>
</dbReference>
<dbReference type="GO" id="GO:0052381">
    <property type="term" value="F:tRNA dimethylallyltransferase activity"/>
    <property type="evidence" value="ECO:0007669"/>
    <property type="project" value="UniProtKB-UniRule"/>
</dbReference>
<dbReference type="InterPro" id="IPR027417">
    <property type="entry name" value="P-loop_NTPase"/>
</dbReference>
<dbReference type="FunFam" id="1.10.20.140:FF:000001">
    <property type="entry name" value="tRNA dimethylallyltransferase"/>
    <property type="match status" value="1"/>
</dbReference>
<dbReference type="InterPro" id="IPR018022">
    <property type="entry name" value="IPT"/>
</dbReference>
<gene>
    <name evidence="10" type="primary">miaA</name>
    <name evidence="12" type="ORF">DCC39_02305</name>
</gene>
<evidence type="ECO:0000256" key="8">
    <source>
        <dbReference type="ARBA" id="ARBA00022842"/>
    </source>
</evidence>
<keyword evidence="8 10" id="KW-0460">Magnesium</keyword>
<feature type="region of interest" description="Interaction with substrate tRNA" evidence="10">
    <location>
        <begin position="39"/>
        <end position="42"/>
    </location>
</feature>
<dbReference type="Pfam" id="PF01715">
    <property type="entry name" value="IPPT"/>
    <property type="match status" value="1"/>
</dbReference>
<feature type="binding site" evidence="10">
    <location>
        <begin position="14"/>
        <end position="21"/>
    </location>
    <ligand>
        <name>ATP</name>
        <dbReference type="ChEBI" id="CHEBI:30616"/>
    </ligand>
</feature>
<dbReference type="PROSITE" id="PS50052">
    <property type="entry name" value="GUANYLATE_KINASE_2"/>
    <property type="match status" value="1"/>
</dbReference>
<accession>A0A2U1K871</accession>
<dbReference type="PANTHER" id="PTHR11088">
    <property type="entry name" value="TRNA DIMETHYLALLYLTRANSFERASE"/>
    <property type="match status" value="1"/>
</dbReference>
<keyword evidence="4 10" id="KW-0808">Transferase</keyword>
<evidence type="ECO:0000256" key="10">
    <source>
        <dbReference type="HAMAP-Rule" id="MF_00185"/>
    </source>
</evidence>
<comment type="catalytic activity">
    <reaction evidence="9 10">
        <text>adenosine(37) in tRNA + dimethylallyl diphosphate = N(6)-dimethylallyladenosine(37) in tRNA + diphosphate</text>
        <dbReference type="Rhea" id="RHEA:26482"/>
        <dbReference type="Rhea" id="RHEA-COMP:10162"/>
        <dbReference type="Rhea" id="RHEA-COMP:10375"/>
        <dbReference type="ChEBI" id="CHEBI:33019"/>
        <dbReference type="ChEBI" id="CHEBI:57623"/>
        <dbReference type="ChEBI" id="CHEBI:74411"/>
        <dbReference type="ChEBI" id="CHEBI:74415"/>
        <dbReference type="EC" id="2.5.1.75"/>
    </reaction>
</comment>
<reference evidence="12 13" key="1">
    <citation type="submission" date="2018-04" db="EMBL/GenBank/DDBJ databases">
        <title>Camelliibacillus theae gen. nov., sp. nov., isolated from Pu'er tea.</title>
        <authorList>
            <person name="Niu L."/>
        </authorList>
    </citation>
    <scope>NUCLEOTIDE SEQUENCE [LARGE SCALE GENOMIC DNA]</scope>
    <source>
        <strain evidence="12 13">T8</strain>
    </source>
</reference>
<name>A0A2U1K871_9BACI</name>
<dbReference type="NCBIfam" id="TIGR00174">
    <property type="entry name" value="miaA"/>
    <property type="match status" value="1"/>
</dbReference>
<dbReference type="PANTHER" id="PTHR11088:SF60">
    <property type="entry name" value="TRNA DIMETHYLALLYLTRANSFERASE"/>
    <property type="match status" value="1"/>
</dbReference>
<dbReference type="Proteomes" id="UP000245998">
    <property type="component" value="Unassembled WGS sequence"/>
</dbReference>
<dbReference type="Gene3D" id="3.40.50.300">
    <property type="entry name" value="P-loop containing nucleotide triphosphate hydrolases"/>
    <property type="match status" value="1"/>
</dbReference>
<protein>
    <recommendedName>
        <fullName evidence="10">tRNA dimethylallyltransferase</fullName>
        <ecNumber evidence="10">2.5.1.75</ecNumber>
    </recommendedName>
    <alternativeName>
        <fullName evidence="10">Dimethylallyl diphosphate:tRNA dimethylallyltransferase</fullName>
        <shortName evidence="10">DMAPP:tRNA dimethylallyltransferase</shortName>
        <shortName evidence="10">DMATase</shortName>
    </alternativeName>
    <alternativeName>
        <fullName evidence="10">Isopentenyl-diphosphate:tRNA isopentenyltransferase</fullName>
        <shortName evidence="10">IPP transferase</shortName>
        <shortName evidence="10">IPPT</shortName>
        <shortName evidence="10">IPTase</shortName>
    </alternativeName>
</protein>